<keyword evidence="1" id="KW-0235">DNA replication</keyword>
<dbReference type="SUPFAM" id="SSF50249">
    <property type="entry name" value="Nucleic acid-binding proteins"/>
    <property type="match status" value="1"/>
</dbReference>
<reference evidence="4" key="1">
    <citation type="submission" date="2020-05" db="EMBL/GenBank/DDBJ databases">
        <authorList>
            <person name="Delgado-Blas J."/>
        </authorList>
    </citation>
    <scope>NUCLEOTIDE SEQUENCE</scope>
    <source>
        <strain evidence="4">BB1453</strain>
    </source>
</reference>
<protein>
    <recommendedName>
        <fullName evidence="3">Single-stranded DNA-binding protein</fullName>
    </recommendedName>
</protein>
<dbReference type="EMBL" id="CAHPSF010000002">
    <property type="protein sequence ID" value="CAB5681947.1"/>
    <property type="molecule type" value="Genomic_DNA"/>
</dbReference>
<evidence type="ECO:0000256" key="2">
    <source>
        <dbReference type="ARBA" id="ARBA00023125"/>
    </source>
</evidence>
<dbReference type="Proteomes" id="UP000834611">
    <property type="component" value="Unassembled WGS sequence"/>
</dbReference>
<sequence>MIKIEINQNDSLVHEKQIVAKSTGEVMVFREQNAYIYNGGVYPEKFIIQLDKTDSAYPVGFYTLDISSFSVGDFGSLKIKKVKLIPFDKKTS</sequence>
<comment type="caution">
    <text evidence="4">The sequence shown here is derived from an EMBL/GenBank/DDBJ whole genome shotgun (WGS) entry which is preliminary data.</text>
</comment>
<dbReference type="Pfam" id="PF02303">
    <property type="entry name" value="Phage_DNA_bind"/>
    <property type="match status" value="1"/>
</dbReference>
<evidence type="ECO:0000256" key="3">
    <source>
        <dbReference type="ARBA" id="ARBA00030596"/>
    </source>
</evidence>
<dbReference type="GO" id="GO:0006260">
    <property type="term" value="P:DNA replication"/>
    <property type="evidence" value="ECO:0007669"/>
    <property type="project" value="UniProtKB-KW"/>
</dbReference>
<dbReference type="GO" id="GO:0003697">
    <property type="term" value="F:single-stranded DNA binding"/>
    <property type="evidence" value="ECO:0007669"/>
    <property type="project" value="InterPro"/>
</dbReference>
<dbReference type="InterPro" id="IPR003512">
    <property type="entry name" value="Phage_M13_G5P_DNA-bd"/>
</dbReference>
<organism evidence="4 5">
    <name type="scientific">Providencia rettgeri</name>
    <dbReference type="NCBI Taxonomy" id="587"/>
    <lineage>
        <taxon>Bacteria</taxon>
        <taxon>Pseudomonadati</taxon>
        <taxon>Pseudomonadota</taxon>
        <taxon>Gammaproteobacteria</taxon>
        <taxon>Enterobacterales</taxon>
        <taxon>Morganellaceae</taxon>
        <taxon>Providencia</taxon>
    </lineage>
</organism>
<dbReference type="InterPro" id="IPR012340">
    <property type="entry name" value="NA-bd_OB-fold"/>
</dbReference>
<evidence type="ECO:0000313" key="5">
    <source>
        <dbReference type="Proteomes" id="UP000834611"/>
    </source>
</evidence>
<dbReference type="Gene3D" id="2.40.50.140">
    <property type="entry name" value="Nucleic acid-binding proteins"/>
    <property type="match status" value="1"/>
</dbReference>
<evidence type="ECO:0000313" key="4">
    <source>
        <dbReference type="EMBL" id="CAB5681947.1"/>
    </source>
</evidence>
<name>A0A9N8D2D5_PRORE</name>
<gene>
    <name evidence="4" type="ORF">GHA_01336</name>
</gene>
<accession>A0A9N8D2D5</accession>
<proteinExistence type="predicted"/>
<dbReference type="AlphaFoldDB" id="A0A9N8D2D5"/>
<keyword evidence="2" id="KW-0238">DNA-binding</keyword>
<evidence type="ECO:0000256" key="1">
    <source>
        <dbReference type="ARBA" id="ARBA00022705"/>
    </source>
</evidence>